<dbReference type="Gene3D" id="2.60.120.620">
    <property type="entry name" value="q2cbj1_9rhob like domain"/>
    <property type="match status" value="1"/>
</dbReference>
<evidence type="ECO:0000313" key="3">
    <source>
        <dbReference type="EMBL" id="CAA6807342.1"/>
    </source>
</evidence>
<comment type="similarity">
    <text evidence="1">Belongs to the iron/ascorbate-dependent oxidoreductase family.</text>
</comment>
<evidence type="ECO:0000256" key="1">
    <source>
        <dbReference type="RuleBase" id="RU003682"/>
    </source>
</evidence>
<feature type="domain" description="Fe2OG dioxygenase" evidence="2">
    <location>
        <begin position="144"/>
        <end position="273"/>
    </location>
</feature>
<dbReference type="Pfam" id="PF22814">
    <property type="entry name" value="WelO5"/>
    <property type="match status" value="1"/>
</dbReference>
<sequence length="280" mass="31873">MSVSMNSGCAHHFGAYDNSLVKFSTKLTYQSLRDLCNGDILAIRIPNYYDTAACEKILSHLGQHPQLTGKYDNAPELDIYRLGMAFFETRFNKNLTDTYFSLPDKFKSTVSDICSPYNSPLDQLVNDLEHLWPAGTAIQKLENKAMMPGLIRTFMENQVFPPHQDMLTRDYPDLPEKEHPLSQLTMNIYLRNFDEGGELELWDYAPDDEQVKQLYTGTHDFIDRGKIPVSSLKIKPTPGELIIVQCSKLHSVRPGTGGNRVAFSCFSAYRGEDQPLTYWI</sequence>
<keyword evidence="1" id="KW-0408">Iron</keyword>
<dbReference type="GO" id="GO:0046872">
    <property type="term" value="F:metal ion binding"/>
    <property type="evidence" value="ECO:0007669"/>
    <property type="project" value="UniProtKB-KW"/>
</dbReference>
<dbReference type="PROSITE" id="PS51471">
    <property type="entry name" value="FE2OG_OXY"/>
    <property type="match status" value="1"/>
</dbReference>
<organism evidence="3">
    <name type="scientific">uncultured Thiotrichaceae bacterium</name>
    <dbReference type="NCBI Taxonomy" id="298394"/>
    <lineage>
        <taxon>Bacteria</taxon>
        <taxon>Pseudomonadati</taxon>
        <taxon>Pseudomonadota</taxon>
        <taxon>Gammaproteobacteria</taxon>
        <taxon>Thiotrichales</taxon>
        <taxon>Thiotrichaceae</taxon>
        <taxon>environmental samples</taxon>
    </lineage>
</organism>
<accession>A0A6S6SRS9</accession>
<proteinExistence type="inferred from homology"/>
<protein>
    <recommendedName>
        <fullName evidence="2">Fe2OG dioxygenase domain-containing protein</fullName>
    </recommendedName>
</protein>
<name>A0A6S6SRS9_9GAMM</name>
<dbReference type="GO" id="GO:0016491">
    <property type="term" value="F:oxidoreductase activity"/>
    <property type="evidence" value="ECO:0007669"/>
    <property type="project" value="UniProtKB-KW"/>
</dbReference>
<keyword evidence="1" id="KW-0560">Oxidoreductase</keyword>
<dbReference type="InterPro" id="IPR005123">
    <property type="entry name" value="Oxoglu/Fe-dep_dioxygenase_dom"/>
</dbReference>
<keyword evidence="1" id="KW-0479">Metal-binding</keyword>
<evidence type="ECO:0000259" key="2">
    <source>
        <dbReference type="PROSITE" id="PS51471"/>
    </source>
</evidence>
<dbReference type="EMBL" id="CACVAV010000113">
    <property type="protein sequence ID" value="CAA6807342.1"/>
    <property type="molecule type" value="Genomic_DNA"/>
</dbReference>
<dbReference type="AlphaFoldDB" id="A0A6S6SRS9"/>
<reference evidence="3" key="1">
    <citation type="submission" date="2020-01" db="EMBL/GenBank/DDBJ databases">
        <authorList>
            <person name="Meier V. D."/>
            <person name="Meier V D."/>
        </authorList>
    </citation>
    <scope>NUCLEOTIDE SEQUENCE</scope>
    <source>
        <strain evidence="3">HLG_WM_MAG_08</strain>
    </source>
</reference>
<dbReference type="InterPro" id="IPR055091">
    <property type="entry name" value="WelO5-like"/>
</dbReference>
<gene>
    <name evidence="3" type="ORF">HELGO_WM32943</name>
</gene>